<sequence length="271" mass="30647">MLRLLIPCLLWLASVRSHSVHMDMMDSGTMDSSLSKLKRGYVQDPCPPQYHLPAYHQPAVLVKAYEQPSYPKKEVTVHQAPPHIQYISSHQPSYTIIPKQSVTYVKPQVVNYQPVHAPSYTVHPVQSVVKPWMPSYSPPKVIYQKPMYSYAPVYQKPMYEMPKIYLKKYEVPAVQTQVVYQKPGVVYQKPAVSGYVYQKPAVSGYVYQKPAPHPISYIPPPQPKVIHIQAAPVSYVKIAQPPPMVHPPVYLPPAPVHPPPAIVKIAKPMCD</sequence>
<dbReference type="AlphaFoldDB" id="A0A834J519"/>
<feature type="signal peptide" evidence="1">
    <location>
        <begin position="1"/>
        <end position="17"/>
    </location>
</feature>
<reference evidence="2" key="1">
    <citation type="journal article" date="2020" name="G3 (Bethesda)">
        <title>High-Quality Assemblies for Three Invasive Social Wasps from the &lt;i&gt;Vespula&lt;/i&gt; Genus.</title>
        <authorList>
            <person name="Harrop T.W.R."/>
            <person name="Guhlin J."/>
            <person name="McLaughlin G.M."/>
            <person name="Permina E."/>
            <person name="Stockwell P."/>
            <person name="Gilligan J."/>
            <person name="Le Lec M.F."/>
            <person name="Gruber M.A.M."/>
            <person name="Quinn O."/>
            <person name="Lovegrove M."/>
            <person name="Duncan E.J."/>
            <person name="Remnant E.J."/>
            <person name="Van Eeckhoven J."/>
            <person name="Graham B."/>
            <person name="Knapp R.A."/>
            <person name="Langford K.W."/>
            <person name="Kronenberg Z."/>
            <person name="Press M.O."/>
            <person name="Eacker S.M."/>
            <person name="Wilson-Rankin E.E."/>
            <person name="Purcell J."/>
            <person name="Lester P.J."/>
            <person name="Dearden P.K."/>
        </authorList>
    </citation>
    <scope>NUCLEOTIDE SEQUENCE</scope>
    <source>
        <strain evidence="2">Linc-1</strain>
    </source>
</reference>
<dbReference type="Proteomes" id="UP000617340">
    <property type="component" value="Unassembled WGS sequence"/>
</dbReference>
<evidence type="ECO:0000313" key="2">
    <source>
        <dbReference type="EMBL" id="KAF7381728.1"/>
    </source>
</evidence>
<keyword evidence="1" id="KW-0732">Signal</keyword>
<proteinExistence type="predicted"/>
<keyword evidence="3" id="KW-1185">Reference proteome</keyword>
<protein>
    <submittedName>
        <fullName evidence="2">Uncharacterized protein</fullName>
    </submittedName>
</protein>
<dbReference type="EMBL" id="JACSDZ010000021">
    <property type="protein sequence ID" value="KAF7381728.1"/>
    <property type="molecule type" value="Genomic_DNA"/>
</dbReference>
<comment type="caution">
    <text evidence="2">The sequence shown here is derived from an EMBL/GenBank/DDBJ whole genome shotgun (WGS) entry which is preliminary data.</text>
</comment>
<evidence type="ECO:0000313" key="3">
    <source>
        <dbReference type="Proteomes" id="UP000617340"/>
    </source>
</evidence>
<organism evidence="2 3">
    <name type="scientific">Vespula germanica</name>
    <name type="common">German yellow jacket</name>
    <name type="synonym">Paravespula germanica</name>
    <dbReference type="NCBI Taxonomy" id="30212"/>
    <lineage>
        <taxon>Eukaryota</taxon>
        <taxon>Metazoa</taxon>
        <taxon>Ecdysozoa</taxon>
        <taxon>Arthropoda</taxon>
        <taxon>Hexapoda</taxon>
        <taxon>Insecta</taxon>
        <taxon>Pterygota</taxon>
        <taxon>Neoptera</taxon>
        <taxon>Endopterygota</taxon>
        <taxon>Hymenoptera</taxon>
        <taxon>Apocrita</taxon>
        <taxon>Aculeata</taxon>
        <taxon>Vespoidea</taxon>
        <taxon>Vespidae</taxon>
        <taxon>Vespinae</taxon>
        <taxon>Vespula</taxon>
    </lineage>
</organism>
<gene>
    <name evidence="2" type="ORF">HZH68_015601</name>
</gene>
<name>A0A834J519_VESGE</name>
<evidence type="ECO:0000256" key="1">
    <source>
        <dbReference type="SAM" id="SignalP"/>
    </source>
</evidence>
<feature type="chain" id="PRO_5032368563" evidence="1">
    <location>
        <begin position="18"/>
        <end position="271"/>
    </location>
</feature>
<accession>A0A834J519</accession>